<dbReference type="AlphaFoldDB" id="A0A4P9ZHQ6"/>
<evidence type="ECO:0000256" key="4">
    <source>
        <dbReference type="ARBA" id="ARBA00023125"/>
    </source>
</evidence>
<evidence type="ECO:0000256" key="1">
    <source>
        <dbReference type="ARBA" id="ARBA00022723"/>
    </source>
</evidence>
<evidence type="ECO:0000256" key="2">
    <source>
        <dbReference type="ARBA" id="ARBA00022833"/>
    </source>
</evidence>
<evidence type="ECO:0000259" key="8">
    <source>
        <dbReference type="PROSITE" id="PS50048"/>
    </source>
</evidence>
<dbReference type="PROSITE" id="PS00463">
    <property type="entry name" value="ZN2_CY6_FUNGAL_1"/>
    <property type="match status" value="1"/>
</dbReference>
<dbReference type="GO" id="GO:0008270">
    <property type="term" value="F:zinc ion binding"/>
    <property type="evidence" value="ECO:0007669"/>
    <property type="project" value="InterPro"/>
</dbReference>
<evidence type="ECO:0000256" key="5">
    <source>
        <dbReference type="ARBA" id="ARBA00023163"/>
    </source>
</evidence>
<dbReference type="SMART" id="SM00066">
    <property type="entry name" value="GAL4"/>
    <property type="match status" value="1"/>
</dbReference>
<dbReference type="CDD" id="cd00067">
    <property type="entry name" value="GAL4"/>
    <property type="match status" value="1"/>
</dbReference>
<organism evidence="9 10">
    <name type="scientific">Metschnikowia bicuspidata</name>
    <dbReference type="NCBI Taxonomy" id="27322"/>
    <lineage>
        <taxon>Eukaryota</taxon>
        <taxon>Fungi</taxon>
        <taxon>Dikarya</taxon>
        <taxon>Ascomycota</taxon>
        <taxon>Saccharomycotina</taxon>
        <taxon>Pichiomycetes</taxon>
        <taxon>Metschnikowiaceae</taxon>
        <taxon>Metschnikowia</taxon>
    </lineage>
</organism>
<gene>
    <name evidence="9" type="ORF">METBISCDRAFT_21239</name>
</gene>
<accession>A0A4P9ZHQ6</accession>
<dbReference type="InterPro" id="IPR001138">
    <property type="entry name" value="Zn2Cys6_DnaBD"/>
</dbReference>
<name>A0A4P9ZHQ6_9ASCO</name>
<keyword evidence="10" id="KW-1185">Reference proteome</keyword>
<sequence length="370" mass="40570">MTALPSVSELMTGIRYCGDSKNPLLKTSSRPPTLAEPQSRQPWVPSLIYHAASSSQRLYSEPTLPSSAVYSSQDNKASRETTPDFTRPQSFPAFHSSPGISSVKSGKISPQRTTELAGRMALPSMPEPDFAPANAQRVPLYYGYPPTYVPGPPIPPTSYGHYIPSIRMDLRRNSVGPDPTLAQDLTDPSQRISQMVPTGVTSDVYASPRHSMLSQLPPASSPAYPYPFRQLVWAPPGSNNLPVLPYPQHPNSILAIPYGMGPNRSQLYLGQVPVHVPFHSAMPSVMPLTASPYTPSPEPKVLIDLSSPGRVVKRRTRTGCLTCRKRRIKCDERKPACSNCEKSQKVCLGYENRKPPLELESPKKVAQKTA</sequence>
<feature type="compositionally biased region" description="Polar residues" evidence="7">
    <location>
        <begin position="65"/>
        <end position="75"/>
    </location>
</feature>
<dbReference type="Pfam" id="PF00172">
    <property type="entry name" value="Zn_clus"/>
    <property type="match status" value="1"/>
</dbReference>
<dbReference type="InterPro" id="IPR052360">
    <property type="entry name" value="Transcr_Regulatory_Proteins"/>
</dbReference>
<dbReference type="PROSITE" id="PS50048">
    <property type="entry name" value="ZN2_CY6_FUNGAL_2"/>
    <property type="match status" value="1"/>
</dbReference>
<reference evidence="10" key="1">
    <citation type="journal article" date="2018" name="Nat. Microbiol.">
        <title>Leveraging single-cell genomics to expand the fungal tree of life.</title>
        <authorList>
            <person name="Ahrendt S.R."/>
            <person name="Quandt C.A."/>
            <person name="Ciobanu D."/>
            <person name="Clum A."/>
            <person name="Salamov A."/>
            <person name="Andreopoulos B."/>
            <person name="Cheng J.F."/>
            <person name="Woyke T."/>
            <person name="Pelin A."/>
            <person name="Henrissat B."/>
            <person name="Reynolds N.K."/>
            <person name="Benny G.L."/>
            <person name="Smith M.E."/>
            <person name="James T.Y."/>
            <person name="Grigoriev I.V."/>
        </authorList>
    </citation>
    <scope>NUCLEOTIDE SEQUENCE [LARGE SCALE GENOMIC DNA]</scope>
    <source>
        <strain evidence="10">Baker2002</strain>
    </source>
</reference>
<evidence type="ECO:0000256" key="6">
    <source>
        <dbReference type="ARBA" id="ARBA00023242"/>
    </source>
</evidence>
<feature type="region of interest" description="Disordered" evidence="7">
    <location>
        <begin position="65"/>
        <end position="110"/>
    </location>
</feature>
<feature type="compositionally biased region" description="Polar residues" evidence="7">
    <location>
        <begin position="98"/>
        <end position="110"/>
    </location>
</feature>
<keyword evidence="5" id="KW-0804">Transcription</keyword>
<dbReference type="InterPro" id="IPR036864">
    <property type="entry name" value="Zn2-C6_fun-type_DNA-bd_sf"/>
</dbReference>
<evidence type="ECO:0000313" key="9">
    <source>
        <dbReference type="EMBL" id="RKP32545.1"/>
    </source>
</evidence>
<dbReference type="OrthoDB" id="3598904at2759"/>
<keyword evidence="3" id="KW-0805">Transcription regulation</keyword>
<dbReference type="PANTHER" id="PTHR36206">
    <property type="entry name" value="ASPERCRYPTIN BIOSYNTHESIS CLUSTER-SPECIFIC TRANSCRIPTION REGULATOR ATNN-RELATED"/>
    <property type="match status" value="1"/>
</dbReference>
<feature type="domain" description="Zn(2)-C6 fungal-type" evidence="8">
    <location>
        <begin position="319"/>
        <end position="347"/>
    </location>
</feature>
<evidence type="ECO:0000256" key="7">
    <source>
        <dbReference type="SAM" id="MobiDB-lite"/>
    </source>
</evidence>
<feature type="region of interest" description="Disordered" evidence="7">
    <location>
        <begin position="18"/>
        <end position="41"/>
    </location>
</feature>
<dbReference type="PANTHER" id="PTHR36206:SF13">
    <property type="entry name" value="TRANSCRIPTIONAL REGULATORY PROTEIN MOC3"/>
    <property type="match status" value="1"/>
</dbReference>
<dbReference type="EMBL" id="ML004430">
    <property type="protein sequence ID" value="RKP32545.1"/>
    <property type="molecule type" value="Genomic_DNA"/>
</dbReference>
<keyword evidence="6" id="KW-0539">Nucleus</keyword>
<evidence type="ECO:0000313" key="10">
    <source>
        <dbReference type="Proteomes" id="UP000268321"/>
    </source>
</evidence>
<protein>
    <recommendedName>
        <fullName evidence="8">Zn(2)-C6 fungal-type domain-containing protein</fullName>
    </recommendedName>
</protein>
<dbReference type="Proteomes" id="UP000268321">
    <property type="component" value="Unassembled WGS sequence"/>
</dbReference>
<feature type="compositionally biased region" description="Polar residues" evidence="7">
    <location>
        <begin position="25"/>
        <end position="41"/>
    </location>
</feature>
<dbReference type="GO" id="GO:0003677">
    <property type="term" value="F:DNA binding"/>
    <property type="evidence" value="ECO:0007669"/>
    <property type="project" value="UniProtKB-KW"/>
</dbReference>
<dbReference type="SUPFAM" id="SSF57701">
    <property type="entry name" value="Zn2/Cys6 DNA-binding domain"/>
    <property type="match status" value="1"/>
</dbReference>
<keyword evidence="2" id="KW-0862">Zinc</keyword>
<keyword evidence="4" id="KW-0238">DNA-binding</keyword>
<proteinExistence type="predicted"/>
<dbReference type="GO" id="GO:0000981">
    <property type="term" value="F:DNA-binding transcription factor activity, RNA polymerase II-specific"/>
    <property type="evidence" value="ECO:0007669"/>
    <property type="project" value="InterPro"/>
</dbReference>
<keyword evidence="1" id="KW-0479">Metal-binding</keyword>
<dbReference type="Gene3D" id="4.10.240.10">
    <property type="entry name" value="Zn(2)-C6 fungal-type DNA-binding domain"/>
    <property type="match status" value="1"/>
</dbReference>
<evidence type="ECO:0000256" key="3">
    <source>
        <dbReference type="ARBA" id="ARBA00023015"/>
    </source>
</evidence>